<dbReference type="InterPro" id="IPR020603">
    <property type="entry name" value="MraZ_dom"/>
</dbReference>
<dbReference type="InterPro" id="IPR035642">
    <property type="entry name" value="MraZ_N"/>
</dbReference>
<evidence type="ECO:0000256" key="1">
    <source>
        <dbReference type="ARBA" id="ARBA00013860"/>
    </source>
</evidence>
<evidence type="ECO:0000256" key="4">
    <source>
        <dbReference type="ARBA" id="ARBA00023015"/>
    </source>
</evidence>
<organism evidence="9 10">
    <name type="scientific">Dethiosulfovibrio acidaminovorans</name>
    <dbReference type="NCBI Taxonomy" id="133535"/>
    <lineage>
        <taxon>Bacteria</taxon>
        <taxon>Thermotogati</taxon>
        <taxon>Synergistota</taxon>
        <taxon>Synergistia</taxon>
        <taxon>Synergistales</taxon>
        <taxon>Dethiosulfovibrionaceae</taxon>
        <taxon>Dethiosulfovibrio</taxon>
    </lineage>
</organism>
<sequence>MFLGSYDHKIDDKGRMILPSRFRHALGSPIVCTVGIERCMAIYPLDSWQTFVARFDELPFSKEKSRNFKRVLFSMADEITPDKTGRILISPSLRRYGGLEEDVSVIGVEDHIEIWDRVRWNDRRSTLLGDLGKMIEEVMQ</sequence>
<comment type="subunit">
    <text evidence="7">Forms oligomers.</text>
</comment>
<keyword evidence="4 7" id="KW-0805">Transcription regulation</keyword>
<protein>
    <recommendedName>
        <fullName evidence="1 7">Transcriptional regulator MraZ</fullName>
    </recommendedName>
</protein>
<dbReference type="InterPro" id="IPR038619">
    <property type="entry name" value="MraZ_sf"/>
</dbReference>
<name>A0ABS9ESV8_9BACT</name>
<evidence type="ECO:0000256" key="2">
    <source>
        <dbReference type="ARBA" id="ARBA00022490"/>
    </source>
</evidence>
<dbReference type="InterPro" id="IPR007159">
    <property type="entry name" value="SpoVT-AbrB_dom"/>
</dbReference>
<dbReference type="Proteomes" id="UP001200932">
    <property type="component" value="Unassembled WGS sequence"/>
</dbReference>
<dbReference type="SUPFAM" id="SSF89447">
    <property type="entry name" value="AbrB/MazE/MraZ-like"/>
    <property type="match status" value="1"/>
</dbReference>
<dbReference type="NCBIfam" id="TIGR00242">
    <property type="entry name" value="division/cell wall cluster transcriptional repressor MraZ"/>
    <property type="match status" value="1"/>
</dbReference>
<evidence type="ECO:0000256" key="6">
    <source>
        <dbReference type="ARBA" id="ARBA00023163"/>
    </source>
</evidence>
<comment type="caution">
    <text evidence="9">The sequence shown here is derived from an EMBL/GenBank/DDBJ whole genome shotgun (WGS) entry which is preliminary data.</text>
</comment>
<evidence type="ECO:0000313" key="9">
    <source>
        <dbReference type="EMBL" id="MCF4144313.1"/>
    </source>
</evidence>
<proteinExistence type="inferred from homology"/>
<reference evidence="9 10" key="1">
    <citation type="submission" date="2022-01" db="EMBL/GenBank/DDBJ databases">
        <title>Dethiosulfovibrio faecalis sp. nov., a novel proteolytic, non-sulfur-reducing bacterium isolated from a marine aquaculture solid waste bioreactor.</title>
        <authorList>
            <person name="Grabowski S."/>
            <person name="Apolinario E."/>
            <person name="Schneider N."/>
            <person name="Marshall C.W."/>
            <person name="Sowers K.R."/>
        </authorList>
    </citation>
    <scope>NUCLEOTIDE SEQUENCE [LARGE SCALE GENOMIC DNA]</scope>
    <source>
        <strain evidence="9 10">DSM 12590</strain>
    </source>
</reference>
<gene>
    <name evidence="7 9" type="primary">mraZ</name>
    <name evidence="9" type="ORF">L2W31_03135</name>
</gene>
<dbReference type="PANTHER" id="PTHR34701:SF1">
    <property type="entry name" value="TRANSCRIPTIONAL REGULATOR MRAZ"/>
    <property type="match status" value="1"/>
</dbReference>
<comment type="similarity">
    <text evidence="7">Belongs to the MraZ family.</text>
</comment>
<dbReference type="HAMAP" id="MF_01008">
    <property type="entry name" value="MraZ"/>
    <property type="match status" value="1"/>
</dbReference>
<keyword evidence="6 7" id="KW-0804">Transcription</keyword>
<dbReference type="Pfam" id="PF02381">
    <property type="entry name" value="MraZ"/>
    <property type="match status" value="2"/>
</dbReference>
<dbReference type="PANTHER" id="PTHR34701">
    <property type="entry name" value="TRANSCRIPTIONAL REGULATOR MRAZ"/>
    <property type="match status" value="1"/>
</dbReference>
<dbReference type="EMBL" id="JAKGUF010000002">
    <property type="protein sequence ID" value="MCF4144313.1"/>
    <property type="molecule type" value="Genomic_DNA"/>
</dbReference>
<evidence type="ECO:0000256" key="3">
    <source>
        <dbReference type="ARBA" id="ARBA00022737"/>
    </source>
</evidence>
<keyword evidence="5 7" id="KW-0238">DNA-binding</keyword>
<evidence type="ECO:0000256" key="5">
    <source>
        <dbReference type="ARBA" id="ARBA00023125"/>
    </source>
</evidence>
<dbReference type="CDD" id="cd16321">
    <property type="entry name" value="MraZ_C"/>
    <property type="match status" value="1"/>
</dbReference>
<feature type="domain" description="SpoVT-AbrB" evidence="8">
    <location>
        <begin position="5"/>
        <end position="47"/>
    </location>
</feature>
<dbReference type="Gene3D" id="3.40.1550.20">
    <property type="entry name" value="Transcriptional regulator MraZ domain"/>
    <property type="match status" value="1"/>
</dbReference>
<dbReference type="InterPro" id="IPR035644">
    <property type="entry name" value="MraZ_C"/>
</dbReference>
<keyword evidence="3" id="KW-0677">Repeat</keyword>
<evidence type="ECO:0000256" key="7">
    <source>
        <dbReference type="HAMAP-Rule" id="MF_01008"/>
    </source>
</evidence>
<dbReference type="InterPro" id="IPR003444">
    <property type="entry name" value="MraZ"/>
</dbReference>
<feature type="domain" description="SpoVT-AbrB" evidence="8">
    <location>
        <begin position="76"/>
        <end position="119"/>
    </location>
</feature>
<comment type="subcellular location">
    <subcellularLocation>
        <location evidence="7">Cytoplasm</location>
        <location evidence="7">Nucleoid</location>
    </subcellularLocation>
</comment>
<dbReference type="InterPro" id="IPR037914">
    <property type="entry name" value="SpoVT-AbrB_sf"/>
</dbReference>
<dbReference type="PROSITE" id="PS51740">
    <property type="entry name" value="SPOVT_ABRB"/>
    <property type="match status" value="2"/>
</dbReference>
<keyword evidence="10" id="KW-1185">Reference proteome</keyword>
<keyword evidence="2 7" id="KW-0963">Cytoplasm</keyword>
<accession>A0ABS9ESV8</accession>
<evidence type="ECO:0000313" key="10">
    <source>
        <dbReference type="Proteomes" id="UP001200932"/>
    </source>
</evidence>
<dbReference type="RefSeq" id="WP_236098906.1">
    <property type="nucleotide sequence ID" value="NZ_JAKGUF010000002.1"/>
</dbReference>
<evidence type="ECO:0000259" key="8">
    <source>
        <dbReference type="PROSITE" id="PS51740"/>
    </source>
</evidence>
<dbReference type="CDD" id="cd16320">
    <property type="entry name" value="MraZ_N"/>
    <property type="match status" value="1"/>
</dbReference>